<accession>A0A0K2UDG8</accession>
<keyword evidence="1" id="KW-0812">Transmembrane</keyword>
<evidence type="ECO:0000313" key="2">
    <source>
        <dbReference type="EMBL" id="CDW36293.1"/>
    </source>
</evidence>
<feature type="transmembrane region" description="Helical" evidence="1">
    <location>
        <begin position="28"/>
        <end position="46"/>
    </location>
</feature>
<organism evidence="2">
    <name type="scientific">Lepeophtheirus salmonis</name>
    <name type="common">Salmon louse</name>
    <name type="synonym">Caligus salmonis</name>
    <dbReference type="NCBI Taxonomy" id="72036"/>
    <lineage>
        <taxon>Eukaryota</taxon>
        <taxon>Metazoa</taxon>
        <taxon>Ecdysozoa</taxon>
        <taxon>Arthropoda</taxon>
        <taxon>Crustacea</taxon>
        <taxon>Multicrustacea</taxon>
        <taxon>Hexanauplia</taxon>
        <taxon>Copepoda</taxon>
        <taxon>Siphonostomatoida</taxon>
        <taxon>Caligidae</taxon>
        <taxon>Lepeophtheirus</taxon>
    </lineage>
</organism>
<evidence type="ECO:0000256" key="1">
    <source>
        <dbReference type="SAM" id="Phobius"/>
    </source>
</evidence>
<reference evidence="2" key="1">
    <citation type="submission" date="2014-05" db="EMBL/GenBank/DDBJ databases">
        <authorList>
            <person name="Chronopoulou M."/>
        </authorList>
    </citation>
    <scope>NUCLEOTIDE SEQUENCE</scope>
    <source>
        <tissue evidence="2">Whole organism</tissue>
    </source>
</reference>
<protein>
    <submittedName>
        <fullName evidence="2">Uncharacterized protein</fullName>
    </submittedName>
</protein>
<feature type="non-terminal residue" evidence="2">
    <location>
        <position position="1"/>
    </location>
</feature>
<dbReference type="EMBL" id="HACA01018932">
    <property type="protein sequence ID" value="CDW36293.1"/>
    <property type="molecule type" value="Transcribed_RNA"/>
</dbReference>
<keyword evidence="1" id="KW-1133">Transmembrane helix</keyword>
<dbReference type="AlphaFoldDB" id="A0A0K2UDG8"/>
<name>A0A0K2UDG8_LEPSM</name>
<proteinExistence type="predicted"/>
<keyword evidence="1" id="KW-0472">Membrane</keyword>
<sequence>SDVFRSGELSGHLSLDQWRLYFGRANPFFFFFFFFFGCVAWITILLEDIYPGSFLPLDCPTLLKSFFDCIYCPSAHPHSLRDLFYRH</sequence>